<keyword evidence="4" id="KW-1185">Reference proteome</keyword>
<evidence type="ECO:0000313" key="5">
    <source>
        <dbReference type="Proteomes" id="UP001170717"/>
    </source>
</evidence>
<keyword evidence="1" id="KW-1133">Transmembrane helix</keyword>
<dbReference type="NCBIfam" id="TIGR02532">
    <property type="entry name" value="IV_pilin_GFxxxE"/>
    <property type="match status" value="1"/>
</dbReference>
<evidence type="ECO:0000313" key="4">
    <source>
        <dbReference type="Proteomes" id="UP000056750"/>
    </source>
</evidence>
<keyword evidence="1" id="KW-0472">Membrane</keyword>
<keyword evidence="1" id="KW-0812">Transmembrane</keyword>
<name>A0AAW7Z2A4_9ALTE</name>
<evidence type="ECO:0000313" key="2">
    <source>
        <dbReference type="EMBL" id="AMJ72966.1"/>
    </source>
</evidence>
<gene>
    <name evidence="2" type="ORF">AVL57_02615</name>
    <name evidence="3" type="ORF">Q4527_08460</name>
</gene>
<dbReference type="EMBL" id="CP013926">
    <property type="protein sequence ID" value="AMJ72966.1"/>
    <property type="molecule type" value="Genomic_DNA"/>
</dbReference>
<dbReference type="Proteomes" id="UP001170717">
    <property type="component" value="Unassembled WGS sequence"/>
</dbReference>
<proteinExistence type="predicted"/>
<reference evidence="2 4" key="1">
    <citation type="submission" date="2015-12" db="EMBL/GenBank/DDBJ databases">
        <title>Intraspecies pangenome expansion in the marine bacterium Alteromonas.</title>
        <authorList>
            <person name="Lopez-Perez M."/>
            <person name="Rodriguez-Valera F."/>
        </authorList>
    </citation>
    <scope>NUCLEOTIDE SEQUENCE [LARGE SCALE GENOMIC DNA]</scope>
    <source>
        <strain evidence="2 4">LMG 21861</strain>
    </source>
</reference>
<dbReference type="InterPro" id="IPR012902">
    <property type="entry name" value="N_methyl_site"/>
</dbReference>
<dbReference type="EMBL" id="JAUOQI010000005">
    <property type="protein sequence ID" value="MDO6577422.1"/>
    <property type="molecule type" value="Genomic_DNA"/>
</dbReference>
<dbReference type="Proteomes" id="UP000056750">
    <property type="component" value="Chromosome"/>
</dbReference>
<accession>A0AAW7Z2A4</accession>
<sequence length="181" mass="19466">MRAEQGFTLLEIVIGLVVTSIVMLIVTDLLGAQAQQSVAPVTQARANVLAQGLQREILSKAFDENSGGHNAGERCSDTISCTTSANLGPDSGENRSTFDDVDDYHGYSVIRNSAGQTITQSGQSLYQGYQLNVVVFYDDNLDGIDDAAGVGSYTGNAKLVRVSVLTPNDETIVFSSYRWNY</sequence>
<dbReference type="PROSITE" id="PS00409">
    <property type="entry name" value="PROKAR_NTER_METHYL"/>
    <property type="match status" value="1"/>
</dbReference>
<dbReference type="KEGG" id="asq:AVL57_02615"/>
<organism evidence="3 5">
    <name type="scientific">Alteromonas stellipolaris</name>
    <dbReference type="NCBI Taxonomy" id="233316"/>
    <lineage>
        <taxon>Bacteria</taxon>
        <taxon>Pseudomonadati</taxon>
        <taxon>Pseudomonadota</taxon>
        <taxon>Gammaproteobacteria</taxon>
        <taxon>Alteromonadales</taxon>
        <taxon>Alteromonadaceae</taxon>
        <taxon>Alteromonas/Salinimonas group</taxon>
        <taxon>Alteromonas</taxon>
    </lineage>
</organism>
<reference evidence="3" key="2">
    <citation type="submission" date="2023-07" db="EMBL/GenBank/DDBJ databases">
        <title>Genome content predicts the carbon catabolic preferences of heterotrophic bacteria.</title>
        <authorList>
            <person name="Gralka M."/>
        </authorList>
    </citation>
    <scope>NUCLEOTIDE SEQUENCE</scope>
    <source>
        <strain evidence="3">F2M12</strain>
    </source>
</reference>
<protein>
    <submittedName>
        <fullName evidence="3">Prepilin-type N-terminal cleavage/methylation domain-containing protein</fullName>
    </submittedName>
</protein>
<feature type="transmembrane region" description="Helical" evidence="1">
    <location>
        <begin position="7"/>
        <end position="26"/>
    </location>
</feature>
<evidence type="ECO:0000313" key="3">
    <source>
        <dbReference type="EMBL" id="MDO6577422.1"/>
    </source>
</evidence>
<dbReference type="AlphaFoldDB" id="A0AAW7Z2A4"/>
<evidence type="ECO:0000256" key="1">
    <source>
        <dbReference type="SAM" id="Phobius"/>
    </source>
</evidence>
<dbReference type="RefSeq" id="WP_057794579.1">
    <property type="nucleotide sequence ID" value="NZ_CAXIBE010000022.1"/>
</dbReference>
<dbReference type="Pfam" id="PF07963">
    <property type="entry name" value="N_methyl"/>
    <property type="match status" value="1"/>
</dbReference>